<feature type="transmembrane region" description="Helical" evidence="1">
    <location>
        <begin position="126"/>
        <end position="154"/>
    </location>
</feature>
<feature type="transmembrane region" description="Helical" evidence="1">
    <location>
        <begin position="161"/>
        <end position="183"/>
    </location>
</feature>
<feature type="transmembrane region" description="Helical" evidence="1">
    <location>
        <begin position="239"/>
        <end position="257"/>
    </location>
</feature>
<gene>
    <name evidence="2" type="ORF">GCM10008088_22470</name>
</gene>
<dbReference type="InterPro" id="IPR045625">
    <property type="entry name" value="DUF6427"/>
</dbReference>
<organism evidence="2 3">
    <name type="scientific">Mesonia mobilis</name>
    <dbReference type="NCBI Taxonomy" id="369791"/>
    <lineage>
        <taxon>Bacteria</taxon>
        <taxon>Pseudomonadati</taxon>
        <taxon>Bacteroidota</taxon>
        <taxon>Flavobacteriia</taxon>
        <taxon>Flavobacteriales</taxon>
        <taxon>Flavobacteriaceae</taxon>
        <taxon>Mesonia</taxon>
    </lineage>
</organism>
<dbReference type="Pfam" id="PF19992">
    <property type="entry name" value="DUF6427"/>
    <property type="match status" value="1"/>
</dbReference>
<feature type="transmembrane region" description="Helical" evidence="1">
    <location>
        <begin position="288"/>
        <end position="308"/>
    </location>
</feature>
<evidence type="ECO:0000256" key="1">
    <source>
        <dbReference type="SAM" id="Phobius"/>
    </source>
</evidence>
<protein>
    <recommendedName>
        <fullName evidence="4">Beta-carotene 15,15'-monooxygenase</fullName>
    </recommendedName>
</protein>
<comment type="caution">
    <text evidence="2">The sequence shown here is derived from an EMBL/GenBank/DDBJ whole genome shotgun (WGS) entry which is preliminary data.</text>
</comment>
<keyword evidence="3" id="KW-1185">Reference proteome</keyword>
<keyword evidence="1" id="KW-0472">Membrane</keyword>
<name>A0ABQ3C096_9FLAO</name>
<feature type="transmembrane region" description="Helical" evidence="1">
    <location>
        <begin position="42"/>
        <end position="63"/>
    </location>
</feature>
<keyword evidence="1" id="KW-1133">Transmembrane helix</keyword>
<reference evidence="3" key="1">
    <citation type="journal article" date="2019" name="Int. J. Syst. Evol. Microbiol.">
        <title>The Global Catalogue of Microorganisms (GCM) 10K type strain sequencing project: providing services to taxonomists for standard genome sequencing and annotation.</title>
        <authorList>
            <consortium name="The Broad Institute Genomics Platform"/>
            <consortium name="The Broad Institute Genome Sequencing Center for Infectious Disease"/>
            <person name="Wu L."/>
            <person name="Ma J."/>
        </authorList>
    </citation>
    <scope>NUCLEOTIDE SEQUENCE [LARGE SCALE GENOMIC DNA]</scope>
    <source>
        <strain evidence="3">KCTC 12708</strain>
    </source>
</reference>
<sequence>MLASFFKKSKPINFVLVGLFMSFYFLVANFFIAEAFYSLAEIFLKIGLLVAYLFLMELINFIVKRNEVTKKNTFTIFLFAVFTVIFLPILQAGEIIIASVFILLALRRIVSLRSGLYIKRKIFDASFWIGIAFLFYPESIWFLILPFIGILFYALQDFKNWLIPFFALMSVFILKTSFNLLVFDQFFNPISYFSYPSLDFTSYHQFSILIPLSVLLAFTLWSLFTYFKTIQKATRKTKYTLYIITITWLLSIFVVIFSNEKNGAELLFFILPVCVIGANYFEQKGEKWLKEILLISLLVLTLIVPFIAS</sequence>
<evidence type="ECO:0000313" key="2">
    <source>
        <dbReference type="EMBL" id="GGZ60448.1"/>
    </source>
</evidence>
<keyword evidence="1" id="KW-0812">Transmembrane</keyword>
<dbReference type="EMBL" id="BMWY01000006">
    <property type="protein sequence ID" value="GGZ60448.1"/>
    <property type="molecule type" value="Genomic_DNA"/>
</dbReference>
<evidence type="ECO:0008006" key="4">
    <source>
        <dbReference type="Google" id="ProtNLM"/>
    </source>
</evidence>
<feature type="transmembrane region" description="Helical" evidence="1">
    <location>
        <begin position="203"/>
        <end position="227"/>
    </location>
</feature>
<proteinExistence type="predicted"/>
<accession>A0ABQ3C096</accession>
<dbReference type="Proteomes" id="UP000615593">
    <property type="component" value="Unassembled WGS sequence"/>
</dbReference>
<feature type="transmembrane region" description="Helical" evidence="1">
    <location>
        <begin position="263"/>
        <end position="281"/>
    </location>
</feature>
<feature type="transmembrane region" description="Helical" evidence="1">
    <location>
        <begin position="75"/>
        <end position="106"/>
    </location>
</feature>
<evidence type="ECO:0000313" key="3">
    <source>
        <dbReference type="Proteomes" id="UP000615593"/>
    </source>
</evidence>
<feature type="transmembrane region" description="Helical" evidence="1">
    <location>
        <begin position="12"/>
        <end position="36"/>
    </location>
</feature>